<feature type="region of interest" description="Disordered" evidence="1">
    <location>
        <begin position="69"/>
        <end position="133"/>
    </location>
</feature>
<evidence type="ECO:0000313" key="3">
    <source>
        <dbReference type="EMBL" id="GAA1949231.1"/>
    </source>
</evidence>
<keyword evidence="2" id="KW-0732">Signal</keyword>
<feature type="compositionally biased region" description="Polar residues" evidence="1">
    <location>
        <begin position="111"/>
        <end position="133"/>
    </location>
</feature>
<organism evidence="3 4">
    <name type="scientific">Amycolatopsis minnesotensis</name>
    <dbReference type="NCBI Taxonomy" id="337894"/>
    <lineage>
        <taxon>Bacteria</taxon>
        <taxon>Bacillati</taxon>
        <taxon>Actinomycetota</taxon>
        <taxon>Actinomycetes</taxon>
        <taxon>Pseudonocardiales</taxon>
        <taxon>Pseudonocardiaceae</taxon>
        <taxon>Amycolatopsis</taxon>
    </lineage>
</organism>
<evidence type="ECO:0000313" key="4">
    <source>
        <dbReference type="Proteomes" id="UP001501116"/>
    </source>
</evidence>
<dbReference type="EMBL" id="BAAANN010000005">
    <property type="protein sequence ID" value="GAA1949231.1"/>
    <property type="molecule type" value="Genomic_DNA"/>
</dbReference>
<dbReference type="RefSeq" id="WP_344415387.1">
    <property type="nucleotide sequence ID" value="NZ_BAAANN010000005.1"/>
</dbReference>
<dbReference type="Proteomes" id="UP001501116">
    <property type="component" value="Unassembled WGS sequence"/>
</dbReference>
<feature type="compositionally biased region" description="Basic and acidic residues" evidence="1">
    <location>
        <begin position="80"/>
        <end position="91"/>
    </location>
</feature>
<evidence type="ECO:0000256" key="2">
    <source>
        <dbReference type="SAM" id="SignalP"/>
    </source>
</evidence>
<feature type="chain" id="PRO_5047437698" evidence="2">
    <location>
        <begin position="28"/>
        <end position="193"/>
    </location>
</feature>
<feature type="signal peptide" evidence="2">
    <location>
        <begin position="1"/>
        <end position="27"/>
    </location>
</feature>
<gene>
    <name evidence="3" type="ORF">GCM10009754_17270</name>
</gene>
<sequence length="193" mass="19155">MSVIKRVAGIGGLLVAMLVAAAGVASADTEPGASYSDTTVATGSTGAVVQHKKASAHGGDARYRESTVSAGVGGASVRRHSADTDSGYHRDGVRRHRGHDSAVRDNGTAFRDTTTTAGPHGASSSGVEAATTRNGSGYHKWANAAGPSGAVSSGVLSVSDVTGSAFRQWLSTAGPEGATHHDTGAIAASGSVR</sequence>
<proteinExistence type="predicted"/>
<feature type="region of interest" description="Disordered" evidence="1">
    <location>
        <begin position="173"/>
        <end position="193"/>
    </location>
</feature>
<reference evidence="4" key="1">
    <citation type="journal article" date="2019" name="Int. J. Syst. Evol. Microbiol.">
        <title>The Global Catalogue of Microorganisms (GCM) 10K type strain sequencing project: providing services to taxonomists for standard genome sequencing and annotation.</title>
        <authorList>
            <consortium name="The Broad Institute Genomics Platform"/>
            <consortium name="The Broad Institute Genome Sequencing Center for Infectious Disease"/>
            <person name="Wu L."/>
            <person name="Ma J."/>
        </authorList>
    </citation>
    <scope>NUCLEOTIDE SEQUENCE [LARGE SCALE GENOMIC DNA]</scope>
    <source>
        <strain evidence="4">JCM 14545</strain>
    </source>
</reference>
<name>A0ABP5BMX6_9PSEU</name>
<protein>
    <submittedName>
        <fullName evidence="3">Uncharacterized protein</fullName>
    </submittedName>
</protein>
<keyword evidence="4" id="KW-1185">Reference proteome</keyword>
<accession>A0ABP5BMX6</accession>
<comment type="caution">
    <text evidence="3">The sequence shown here is derived from an EMBL/GenBank/DDBJ whole genome shotgun (WGS) entry which is preliminary data.</text>
</comment>
<evidence type="ECO:0000256" key="1">
    <source>
        <dbReference type="SAM" id="MobiDB-lite"/>
    </source>
</evidence>